<dbReference type="AlphaFoldDB" id="X6NV01"/>
<organism evidence="2 3">
    <name type="scientific">Reticulomyxa filosa</name>
    <dbReference type="NCBI Taxonomy" id="46433"/>
    <lineage>
        <taxon>Eukaryota</taxon>
        <taxon>Sar</taxon>
        <taxon>Rhizaria</taxon>
        <taxon>Retaria</taxon>
        <taxon>Foraminifera</taxon>
        <taxon>Monothalamids</taxon>
        <taxon>Reticulomyxidae</taxon>
        <taxon>Reticulomyxa</taxon>
    </lineage>
</organism>
<feature type="compositionally biased region" description="Low complexity" evidence="1">
    <location>
        <begin position="177"/>
        <end position="190"/>
    </location>
</feature>
<name>X6NV01_RETFI</name>
<dbReference type="Proteomes" id="UP000023152">
    <property type="component" value="Unassembled WGS sequence"/>
</dbReference>
<feature type="compositionally biased region" description="Basic and acidic residues" evidence="1">
    <location>
        <begin position="125"/>
        <end position="135"/>
    </location>
</feature>
<feature type="compositionally biased region" description="Low complexity" evidence="1">
    <location>
        <begin position="59"/>
        <end position="85"/>
    </location>
</feature>
<dbReference type="EMBL" id="ASPP01005814">
    <property type="protein sequence ID" value="ETO29836.1"/>
    <property type="molecule type" value="Genomic_DNA"/>
</dbReference>
<reference evidence="2 3" key="1">
    <citation type="journal article" date="2013" name="Curr. Biol.">
        <title>The Genome of the Foraminiferan Reticulomyxa filosa.</title>
        <authorList>
            <person name="Glockner G."/>
            <person name="Hulsmann N."/>
            <person name="Schleicher M."/>
            <person name="Noegel A.A."/>
            <person name="Eichinger L."/>
            <person name="Gallinger C."/>
            <person name="Pawlowski J."/>
            <person name="Sierra R."/>
            <person name="Euteneuer U."/>
            <person name="Pillet L."/>
            <person name="Moustafa A."/>
            <person name="Platzer M."/>
            <person name="Groth M."/>
            <person name="Szafranski K."/>
            <person name="Schliwa M."/>
        </authorList>
    </citation>
    <scope>NUCLEOTIDE SEQUENCE [LARGE SCALE GENOMIC DNA]</scope>
</reference>
<protein>
    <submittedName>
        <fullName evidence="2">AAA family ATPase</fullName>
    </submittedName>
</protein>
<evidence type="ECO:0000313" key="3">
    <source>
        <dbReference type="Proteomes" id="UP000023152"/>
    </source>
</evidence>
<feature type="compositionally biased region" description="Low complexity" evidence="1">
    <location>
        <begin position="146"/>
        <end position="155"/>
    </location>
</feature>
<feature type="non-terminal residue" evidence="2">
    <location>
        <position position="190"/>
    </location>
</feature>
<evidence type="ECO:0000313" key="2">
    <source>
        <dbReference type="EMBL" id="ETO29836.1"/>
    </source>
</evidence>
<feature type="region of interest" description="Disordered" evidence="1">
    <location>
        <begin position="1"/>
        <end position="85"/>
    </location>
</feature>
<feature type="region of interest" description="Disordered" evidence="1">
    <location>
        <begin position="117"/>
        <end position="190"/>
    </location>
</feature>
<sequence length="190" mass="20410">MHKKRESSEKNGRNEKQAYMQENIGRRSSDNESISSGVLLSRSAPPQFGRGNEEAEPRQQQQQQHESITSTTVTATTATTETGVIEVGMGTTVVVSEADVPLAVSMLPRVYSGVRISHSSSPVPDDMRGHGKKAAEGTLQHKKHSNSNSNSRHSNVGIGEKKNSDGLKYPGDHYTLTSTSSPSSSSSMAV</sequence>
<proteinExistence type="predicted"/>
<feature type="compositionally biased region" description="Basic and acidic residues" evidence="1">
    <location>
        <begin position="1"/>
        <end position="16"/>
    </location>
</feature>
<evidence type="ECO:0000256" key="1">
    <source>
        <dbReference type="SAM" id="MobiDB-lite"/>
    </source>
</evidence>
<comment type="caution">
    <text evidence="2">The sequence shown here is derived from an EMBL/GenBank/DDBJ whole genome shotgun (WGS) entry which is preliminary data.</text>
</comment>
<keyword evidence="3" id="KW-1185">Reference proteome</keyword>
<accession>X6NV01</accession>
<gene>
    <name evidence="2" type="ORF">RFI_07283</name>
</gene>